<proteinExistence type="predicted"/>
<organism evidence="1">
    <name type="scientific">viral metagenome</name>
    <dbReference type="NCBI Taxonomy" id="1070528"/>
    <lineage>
        <taxon>unclassified sequences</taxon>
        <taxon>metagenomes</taxon>
        <taxon>organismal metagenomes</taxon>
    </lineage>
</organism>
<sequence>MDKSSVLRAFNKHFFEFLNDIITILPEEQEIKKGKVSFESIKKMNPTLICKTWFTLVYAPYKEVIDQGDISFFFEKDYSSDLNNVANAAEIMGIIDKIRIPIKNMDGVNKEHCSKYIQNLSKLSAVYNAA</sequence>
<dbReference type="AlphaFoldDB" id="A0A6C0IKW5"/>
<protein>
    <submittedName>
        <fullName evidence="1">Uncharacterized protein</fullName>
    </submittedName>
</protein>
<reference evidence="1" key="1">
    <citation type="journal article" date="2020" name="Nature">
        <title>Giant virus diversity and host interactions through global metagenomics.</title>
        <authorList>
            <person name="Schulz F."/>
            <person name="Roux S."/>
            <person name="Paez-Espino D."/>
            <person name="Jungbluth S."/>
            <person name="Walsh D.A."/>
            <person name="Denef V.J."/>
            <person name="McMahon K.D."/>
            <person name="Konstantinidis K.T."/>
            <person name="Eloe-Fadrosh E.A."/>
            <person name="Kyrpides N.C."/>
            <person name="Woyke T."/>
        </authorList>
    </citation>
    <scope>NUCLEOTIDE SEQUENCE</scope>
    <source>
        <strain evidence="1">GVMAG-M-3300023210-19</strain>
    </source>
</reference>
<evidence type="ECO:0000313" key="1">
    <source>
        <dbReference type="EMBL" id="QHT93066.1"/>
    </source>
</evidence>
<dbReference type="EMBL" id="MN740199">
    <property type="protein sequence ID" value="QHT93066.1"/>
    <property type="molecule type" value="Genomic_DNA"/>
</dbReference>
<name>A0A6C0IKW5_9ZZZZ</name>
<accession>A0A6C0IKW5</accession>